<dbReference type="PANTHER" id="PTHR30519">
    <property type="entry name" value="5-METHYLTETRAHYDROPTEROYLTRIGLUTAMATE--HOMOCYSTEINE METHYLTRANSFERASE"/>
    <property type="match status" value="1"/>
</dbReference>
<organism evidence="5 6">
    <name type="scientific">Pseudoalteromonas luteoviolacea NCIMB 1942</name>
    <dbReference type="NCBI Taxonomy" id="1365253"/>
    <lineage>
        <taxon>Bacteria</taxon>
        <taxon>Pseudomonadati</taxon>
        <taxon>Pseudomonadota</taxon>
        <taxon>Gammaproteobacteria</taxon>
        <taxon>Alteromonadales</taxon>
        <taxon>Pseudoalteromonadaceae</taxon>
        <taxon>Pseudoalteromonas</taxon>
    </lineage>
</organism>
<sequence length="59" mass="6518">MAGCKVMLIGSVTILCWSFIREDIDKPTLANQIALALRDEVIDLENAGIKNIQIDEPAF</sequence>
<accession>A0A167E846</accession>
<feature type="domain" description="Cobalamin-independent methionine synthase MetE C-terminal/archaeal" evidence="4">
    <location>
        <begin position="4"/>
        <end position="59"/>
    </location>
</feature>
<dbReference type="GO" id="GO:0008270">
    <property type="term" value="F:zinc ion binding"/>
    <property type="evidence" value="ECO:0007669"/>
    <property type="project" value="InterPro"/>
</dbReference>
<gene>
    <name evidence="5" type="ORF">N482_06385</name>
</gene>
<name>A0A167E846_9GAMM</name>
<evidence type="ECO:0000256" key="3">
    <source>
        <dbReference type="ARBA" id="ARBA00022833"/>
    </source>
</evidence>
<dbReference type="Gene3D" id="3.20.20.210">
    <property type="match status" value="1"/>
</dbReference>
<reference evidence="5 6" key="1">
    <citation type="submission" date="2013-07" db="EMBL/GenBank/DDBJ databases">
        <title>Comparative Genomic and Metabolomic Analysis of Twelve Strains of Pseudoalteromonas luteoviolacea.</title>
        <authorList>
            <person name="Vynne N.G."/>
            <person name="Mansson M."/>
            <person name="Gram L."/>
        </authorList>
    </citation>
    <scope>NUCLEOTIDE SEQUENCE [LARGE SCALE GENOMIC DNA]</scope>
    <source>
        <strain evidence="5 6">NCIMB 1942</strain>
    </source>
</reference>
<dbReference type="InterPro" id="IPR038071">
    <property type="entry name" value="UROD/MetE-like_sf"/>
</dbReference>
<dbReference type="Proteomes" id="UP000076587">
    <property type="component" value="Unassembled WGS sequence"/>
</dbReference>
<dbReference type="GO" id="GO:0009086">
    <property type="term" value="P:methionine biosynthetic process"/>
    <property type="evidence" value="ECO:0007669"/>
    <property type="project" value="InterPro"/>
</dbReference>
<evidence type="ECO:0000256" key="1">
    <source>
        <dbReference type="ARBA" id="ARBA00001947"/>
    </source>
</evidence>
<keyword evidence="3" id="KW-0862">Zinc</keyword>
<dbReference type="PATRIC" id="fig|1365253.3.peg.1510"/>
<evidence type="ECO:0000313" key="6">
    <source>
        <dbReference type="Proteomes" id="UP000076587"/>
    </source>
</evidence>
<evidence type="ECO:0000256" key="2">
    <source>
        <dbReference type="ARBA" id="ARBA00022723"/>
    </source>
</evidence>
<dbReference type="Pfam" id="PF01717">
    <property type="entry name" value="Meth_synt_2"/>
    <property type="match status" value="1"/>
</dbReference>
<evidence type="ECO:0000259" key="4">
    <source>
        <dbReference type="Pfam" id="PF01717"/>
    </source>
</evidence>
<comment type="cofactor">
    <cofactor evidence="1">
        <name>Zn(2+)</name>
        <dbReference type="ChEBI" id="CHEBI:29105"/>
    </cofactor>
</comment>
<dbReference type="SUPFAM" id="SSF51726">
    <property type="entry name" value="UROD/MetE-like"/>
    <property type="match status" value="1"/>
</dbReference>
<dbReference type="InterPro" id="IPR002629">
    <property type="entry name" value="Met_Synth_C/arc"/>
</dbReference>
<dbReference type="GO" id="GO:0003871">
    <property type="term" value="F:5-methyltetrahydropteroyltriglutamate-homocysteine S-methyltransferase activity"/>
    <property type="evidence" value="ECO:0007669"/>
    <property type="project" value="InterPro"/>
</dbReference>
<comment type="caution">
    <text evidence="5">The sequence shown here is derived from an EMBL/GenBank/DDBJ whole genome shotgun (WGS) entry which is preliminary data.</text>
</comment>
<evidence type="ECO:0000313" key="5">
    <source>
        <dbReference type="EMBL" id="KZN50192.1"/>
    </source>
</evidence>
<proteinExistence type="predicted"/>
<protein>
    <recommendedName>
        <fullName evidence="4">Cobalamin-independent methionine synthase MetE C-terminal/archaeal domain-containing protein</fullName>
    </recommendedName>
</protein>
<dbReference type="EMBL" id="AUXT01000124">
    <property type="protein sequence ID" value="KZN50192.1"/>
    <property type="molecule type" value="Genomic_DNA"/>
</dbReference>
<dbReference type="AlphaFoldDB" id="A0A167E846"/>
<keyword evidence="2" id="KW-0479">Metal-binding</keyword>